<gene>
    <name evidence="1" type="ORF">B0I24_11033</name>
    <name evidence="2" type="ORF">CWE07_10865</name>
</gene>
<dbReference type="EMBL" id="QLMD01000010">
    <property type="protein sequence ID" value="RAJ95351.1"/>
    <property type="molecule type" value="Genomic_DNA"/>
</dbReference>
<evidence type="ECO:0000313" key="1">
    <source>
        <dbReference type="EMBL" id="RAJ95351.1"/>
    </source>
</evidence>
<evidence type="ECO:0000313" key="4">
    <source>
        <dbReference type="Proteomes" id="UP000287865"/>
    </source>
</evidence>
<dbReference type="Gene3D" id="1.20.58.320">
    <property type="entry name" value="TPR-like"/>
    <property type="match status" value="1"/>
</dbReference>
<dbReference type="SUPFAM" id="SSF48452">
    <property type="entry name" value="TPR-like"/>
    <property type="match status" value="1"/>
</dbReference>
<dbReference type="InterPro" id="IPR010323">
    <property type="entry name" value="DUF924"/>
</dbReference>
<name>A0A327WUH4_9GAMM</name>
<dbReference type="InterPro" id="IPR011990">
    <property type="entry name" value="TPR-like_helical_dom_sf"/>
</dbReference>
<proteinExistence type="predicted"/>
<dbReference type="Proteomes" id="UP000287865">
    <property type="component" value="Unassembled WGS sequence"/>
</dbReference>
<accession>A0A327WUH4</accession>
<dbReference type="Pfam" id="PF06041">
    <property type="entry name" value="DUF924"/>
    <property type="match status" value="1"/>
</dbReference>
<reference evidence="2 4" key="1">
    <citation type="journal article" date="2018" name="Front. Microbiol.">
        <title>Genome-Based Analysis Reveals the Taxonomy and Diversity of the Family Idiomarinaceae.</title>
        <authorList>
            <person name="Liu Y."/>
            <person name="Lai Q."/>
            <person name="Shao Z."/>
        </authorList>
    </citation>
    <scope>NUCLEOTIDE SEQUENCE [LARGE SCALE GENOMIC DNA]</scope>
    <source>
        <strain evidence="2 4">CF12-14</strain>
    </source>
</reference>
<dbReference type="RefSeq" id="WP_111569867.1">
    <property type="nucleotide sequence ID" value="NZ_PIPK01000010.1"/>
</dbReference>
<evidence type="ECO:0000313" key="3">
    <source>
        <dbReference type="Proteomes" id="UP000249203"/>
    </source>
</evidence>
<protein>
    <submittedName>
        <fullName evidence="2">DUF924 domain-containing protein</fullName>
    </submittedName>
    <submittedName>
        <fullName evidence="1">Uncharacterized protein (DUF924 family)</fullName>
    </submittedName>
</protein>
<sequence length="192" mass="22148">MQDYEDLDQREHTLGASDVLNFWFYELGPKDWFSKNSRLDQLIAERFGALYTAALHGELASWRQSAEGRLAEIIVLDQFSRNLYRESAQAFAADSMALALAQEAVCAKLDQQLTVQQRAFLYMPYMHSESLLIHQQAVKLFSQRGLEESLDFEIQHKAIIERFGRYPHRNKALGRKSTKAEREFLQLPGSAF</sequence>
<dbReference type="Proteomes" id="UP000249203">
    <property type="component" value="Unassembled WGS sequence"/>
</dbReference>
<organism evidence="1 3">
    <name type="scientific">Aliidiomarina maris</name>
    <dbReference type="NCBI Taxonomy" id="531312"/>
    <lineage>
        <taxon>Bacteria</taxon>
        <taxon>Pseudomonadati</taxon>
        <taxon>Pseudomonadota</taxon>
        <taxon>Gammaproteobacteria</taxon>
        <taxon>Alteromonadales</taxon>
        <taxon>Idiomarinaceae</taxon>
        <taxon>Aliidiomarina</taxon>
    </lineage>
</organism>
<evidence type="ECO:0000313" key="2">
    <source>
        <dbReference type="EMBL" id="RUO22757.1"/>
    </source>
</evidence>
<dbReference type="OrthoDB" id="7593450at2"/>
<reference evidence="1 3" key="2">
    <citation type="submission" date="2018-06" db="EMBL/GenBank/DDBJ databases">
        <title>Genomic Encyclopedia of Type Strains, Phase III (KMG-III): the genomes of soil and plant-associated and newly described type strains.</title>
        <authorList>
            <person name="Whitman W."/>
        </authorList>
    </citation>
    <scope>NUCLEOTIDE SEQUENCE [LARGE SCALE GENOMIC DNA]</scope>
    <source>
        <strain evidence="1 3">CGMCC 1.15366</strain>
    </source>
</reference>
<dbReference type="EMBL" id="PIPK01000010">
    <property type="protein sequence ID" value="RUO22757.1"/>
    <property type="molecule type" value="Genomic_DNA"/>
</dbReference>
<dbReference type="Gene3D" id="1.25.40.10">
    <property type="entry name" value="Tetratricopeptide repeat domain"/>
    <property type="match status" value="1"/>
</dbReference>
<comment type="caution">
    <text evidence="1">The sequence shown here is derived from an EMBL/GenBank/DDBJ whole genome shotgun (WGS) entry which is preliminary data.</text>
</comment>
<dbReference type="AlphaFoldDB" id="A0A327WUH4"/>
<keyword evidence="4" id="KW-1185">Reference proteome</keyword>